<dbReference type="PANTHER" id="PTHR46124">
    <property type="entry name" value="D-AMINOACYL-TRNA DEACYLASE"/>
    <property type="match status" value="1"/>
</dbReference>
<dbReference type="NCBIfam" id="TIGR00010">
    <property type="entry name" value="YchF/TatD family DNA exonuclease"/>
    <property type="match status" value="1"/>
</dbReference>
<feature type="binding site" evidence="4">
    <location>
        <position position="8"/>
    </location>
    <ligand>
        <name>a divalent metal cation</name>
        <dbReference type="ChEBI" id="CHEBI:60240"/>
        <label>1</label>
    </ligand>
</feature>
<dbReference type="GO" id="GO:0005829">
    <property type="term" value="C:cytosol"/>
    <property type="evidence" value="ECO:0007669"/>
    <property type="project" value="TreeGrafter"/>
</dbReference>
<dbReference type="SUPFAM" id="SSF51556">
    <property type="entry name" value="Metallo-dependent hydrolases"/>
    <property type="match status" value="1"/>
</dbReference>
<organism evidence="5 6">
    <name type="scientific">Candidatus Cryptobacteroides gallistercoris</name>
    <dbReference type="NCBI Taxonomy" id="2840765"/>
    <lineage>
        <taxon>Bacteria</taxon>
        <taxon>Pseudomonadati</taxon>
        <taxon>Bacteroidota</taxon>
        <taxon>Bacteroidia</taxon>
        <taxon>Bacteroidales</taxon>
        <taxon>Candidatus Cryptobacteroides</taxon>
    </lineage>
</organism>
<feature type="binding site" evidence="4">
    <location>
        <position position="157"/>
    </location>
    <ligand>
        <name>a divalent metal cation</name>
        <dbReference type="ChEBI" id="CHEBI:60240"/>
        <label>2</label>
    </ligand>
</feature>
<dbReference type="InterPro" id="IPR001130">
    <property type="entry name" value="TatD-like"/>
</dbReference>
<name>A0A940DNE5_9BACT</name>
<gene>
    <name evidence="5" type="ORF">IAC07_06240</name>
</gene>
<dbReference type="Pfam" id="PF01026">
    <property type="entry name" value="TatD_DNase"/>
    <property type="match status" value="1"/>
</dbReference>
<dbReference type="Proteomes" id="UP000771749">
    <property type="component" value="Unassembled WGS sequence"/>
</dbReference>
<proteinExistence type="inferred from homology"/>
<accession>A0A940DNE5</accession>
<feature type="binding site" evidence="4">
    <location>
        <position position="207"/>
    </location>
    <ligand>
        <name>a divalent metal cation</name>
        <dbReference type="ChEBI" id="CHEBI:60240"/>
        <label>1</label>
    </ligand>
</feature>
<dbReference type="Gene3D" id="3.20.20.140">
    <property type="entry name" value="Metal-dependent hydrolases"/>
    <property type="match status" value="1"/>
</dbReference>
<feature type="binding site" evidence="4">
    <location>
        <position position="10"/>
    </location>
    <ligand>
        <name>a divalent metal cation</name>
        <dbReference type="ChEBI" id="CHEBI:60240"/>
        <label>1</label>
    </ligand>
</feature>
<dbReference type="PANTHER" id="PTHR46124:SF4">
    <property type="entry name" value="HYDROLASE TATD"/>
    <property type="match status" value="1"/>
</dbReference>
<evidence type="ECO:0000256" key="4">
    <source>
        <dbReference type="PIRSR" id="PIRSR005902-1"/>
    </source>
</evidence>
<dbReference type="CDD" id="cd01310">
    <property type="entry name" value="TatD_DNAse"/>
    <property type="match status" value="1"/>
</dbReference>
<evidence type="ECO:0000313" key="5">
    <source>
        <dbReference type="EMBL" id="MBO8454303.1"/>
    </source>
</evidence>
<dbReference type="GO" id="GO:0016788">
    <property type="term" value="F:hydrolase activity, acting on ester bonds"/>
    <property type="evidence" value="ECO:0007669"/>
    <property type="project" value="InterPro"/>
</dbReference>
<dbReference type="PROSITE" id="PS01091">
    <property type="entry name" value="TATD_3"/>
    <property type="match status" value="1"/>
</dbReference>
<sequence length="281" mass="31644">MIQYIDTHTHLYEEAFAGEGETDAAIMRAAGAGVTGLVFPDIDSKTRQRMFETAGKHEGTVFPCLGLHPTSVGADWKNEYALMEEWTGKKIYAIGEIGMDCHWSRDFIREQKEVLRMQLELAHRLNLPVIIHSRESTELIFEVLGQCRHLDLRGVFHAFGGSPETFRRLQKYGCWYVGIGGTVTYRNASVAETIRHIPADRILLETDSPYLTPVPKRGTRNESSYIPYIAAKVAEQKGMDICEVAEVTTANAVSLFGLGKPDIKDRQRKANDQTTKDRHDD</sequence>
<keyword evidence="2 4" id="KW-0479">Metal-binding</keyword>
<dbReference type="InterPro" id="IPR018228">
    <property type="entry name" value="DNase_TatD-rel_CS"/>
</dbReference>
<dbReference type="PIRSF" id="PIRSF005902">
    <property type="entry name" value="DNase_TatD"/>
    <property type="match status" value="1"/>
</dbReference>
<dbReference type="InterPro" id="IPR032466">
    <property type="entry name" value="Metal_Hydrolase"/>
</dbReference>
<dbReference type="InterPro" id="IPR015991">
    <property type="entry name" value="TatD/YcfH-like"/>
</dbReference>
<dbReference type="EMBL" id="JADIMJ010000092">
    <property type="protein sequence ID" value="MBO8454303.1"/>
    <property type="molecule type" value="Genomic_DNA"/>
</dbReference>
<feature type="binding site" evidence="4">
    <location>
        <position position="132"/>
    </location>
    <ligand>
        <name>a divalent metal cation</name>
        <dbReference type="ChEBI" id="CHEBI:60240"/>
        <label>2</label>
    </ligand>
</feature>
<dbReference type="FunFam" id="3.20.20.140:FF:000005">
    <property type="entry name" value="TatD family hydrolase"/>
    <property type="match status" value="1"/>
</dbReference>
<dbReference type="GO" id="GO:0046872">
    <property type="term" value="F:metal ion binding"/>
    <property type="evidence" value="ECO:0007669"/>
    <property type="project" value="UniProtKB-KW"/>
</dbReference>
<evidence type="ECO:0000313" key="6">
    <source>
        <dbReference type="Proteomes" id="UP000771749"/>
    </source>
</evidence>
<evidence type="ECO:0000256" key="1">
    <source>
        <dbReference type="ARBA" id="ARBA00009275"/>
    </source>
</evidence>
<protein>
    <submittedName>
        <fullName evidence="5">TatD family hydrolase</fullName>
    </submittedName>
</protein>
<dbReference type="GO" id="GO:0004536">
    <property type="term" value="F:DNA nuclease activity"/>
    <property type="evidence" value="ECO:0007669"/>
    <property type="project" value="InterPro"/>
</dbReference>
<comment type="caution">
    <text evidence="5">The sequence shown here is derived from an EMBL/GenBank/DDBJ whole genome shotgun (WGS) entry which is preliminary data.</text>
</comment>
<dbReference type="AlphaFoldDB" id="A0A940DNE5"/>
<reference evidence="5" key="1">
    <citation type="submission" date="2020-10" db="EMBL/GenBank/DDBJ databases">
        <authorList>
            <person name="Gilroy R."/>
        </authorList>
    </citation>
    <scope>NUCLEOTIDE SEQUENCE</scope>
    <source>
        <strain evidence="5">F1-3629</strain>
    </source>
</reference>
<keyword evidence="3 5" id="KW-0378">Hydrolase</keyword>
<reference evidence="5" key="2">
    <citation type="journal article" date="2021" name="PeerJ">
        <title>Extensive microbial diversity within the chicken gut microbiome revealed by metagenomics and culture.</title>
        <authorList>
            <person name="Gilroy R."/>
            <person name="Ravi A."/>
            <person name="Getino M."/>
            <person name="Pursley I."/>
            <person name="Horton D.L."/>
            <person name="Alikhan N.F."/>
            <person name="Baker D."/>
            <person name="Gharbi K."/>
            <person name="Hall N."/>
            <person name="Watson M."/>
            <person name="Adriaenssens E.M."/>
            <person name="Foster-Nyarko E."/>
            <person name="Jarju S."/>
            <person name="Secka A."/>
            <person name="Antonio M."/>
            <person name="Oren A."/>
            <person name="Chaudhuri R.R."/>
            <person name="La Ragione R."/>
            <person name="Hildebrand F."/>
            <person name="Pallen M.J."/>
        </authorList>
    </citation>
    <scope>NUCLEOTIDE SEQUENCE</scope>
    <source>
        <strain evidence="5">F1-3629</strain>
    </source>
</reference>
<comment type="similarity">
    <text evidence="1">Belongs to the metallo-dependent hydrolases superfamily. TatD-type hydrolase family.</text>
</comment>
<evidence type="ECO:0000256" key="3">
    <source>
        <dbReference type="ARBA" id="ARBA00022801"/>
    </source>
</evidence>
<feature type="binding site" evidence="4">
    <location>
        <position position="96"/>
    </location>
    <ligand>
        <name>a divalent metal cation</name>
        <dbReference type="ChEBI" id="CHEBI:60240"/>
        <label>1</label>
    </ligand>
</feature>
<evidence type="ECO:0000256" key="2">
    <source>
        <dbReference type="ARBA" id="ARBA00022723"/>
    </source>
</evidence>